<evidence type="ECO:0000256" key="1">
    <source>
        <dbReference type="SAM" id="MobiDB-lite"/>
    </source>
</evidence>
<sequence length="292" mass="29774">MSDHIFDDDETAARLGASLAPVEPSARVRDALLAAIEEVEQERRTGAPEEAAAEDGPGAGPRLVRMVAPTAAGAGSEAGSGSGVAAETGADSGSGSRGGAHGKAPARDRRAIPMFARVLAAAAAAVALFIAGIGVGRWTTMTSMESTSHYAALNQAQDVRRSTDTMPDGHVVTLTWSPEMGMTAITTPSALRAPEGQVMQVWARHGNTVESLGVYERRGGDYSFVDIMPQPGSEIFLTFEPQGGSAQPTGEPLVVLRVGAPDSAPTPGGAPSPSTAPTWDGGRSSDGQSGAV</sequence>
<dbReference type="OrthoDB" id="153510at2"/>
<feature type="domain" description="Anti-sigma K factor RskA C-terminal" evidence="3">
    <location>
        <begin position="120"/>
        <end position="250"/>
    </location>
</feature>
<dbReference type="InterPro" id="IPR018764">
    <property type="entry name" value="RskA_C"/>
</dbReference>
<feature type="compositionally biased region" description="Low complexity" evidence="1">
    <location>
        <begin position="259"/>
        <end position="278"/>
    </location>
</feature>
<protein>
    <submittedName>
        <fullName evidence="4">Anti-sigma factor</fullName>
    </submittedName>
</protein>
<dbReference type="EMBL" id="LLVT01000001">
    <property type="protein sequence ID" value="KSW12996.1"/>
    <property type="molecule type" value="Genomic_DNA"/>
</dbReference>
<evidence type="ECO:0000313" key="5">
    <source>
        <dbReference type="Proteomes" id="UP000054686"/>
    </source>
</evidence>
<keyword evidence="2" id="KW-1133">Transmembrane helix</keyword>
<evidence type="ECO:0000313" key="4">
    <source>
        <dbReference type="EMBL" id="KSW12996.1"/>
    </source>
</evidence>
<keyword evidence="2" id="KW-0812">Transmembrane</keyword>
<dbReference type="RefSeq" id="WP_060565787.1">
    <property type="nucleotide sequence ID" value="NZ_CP040006.1"/>
</dbReference>
<accession>A0A0V8RY76</accession>
<feature type="region of interest" description="Disordered" evidence="1">
    <location>
        <begin position="241"/>
        <end position="292"/>
    </location>
</feature>
<dbReference type="AlphaFoldDB" id="A0A0V8RY76"/>
<dbReference type="Pfam" id="PF10099">
    <property type="entry name" value="RskA_C"/>
    <property type="match status" value="1"/>
</dbReference>
<organism evidence="4 5">
    <name type="scientific">Schaalia odontolytica</name>
    <dbReference type="NCBI Taxonomy" id="1660"/>
    <lineage>
        <taxon>Bacteria</taxon>
        <taxon>Bacillati</taxon>
        <taxon>Actinomycetota</taxon>
        <taxon>Actinomycetes</taxon>
        <taxon>Actinomycetales</taxon>
        <taxon>Actinomycetaceae</taxon>
        <taxon>Schaalia</taxon>
    </lineage>
</organism>
<feature type="region of interest" description="Disordered" evidence="1">
    <location>
        <begin position="40"/>
        <end position="106"/>
    </location>
</feature>
<gene>
    <name evidence="4" type="ORF">APY09_01110</name>
</gene>
<keyword evidence="2" id="KW-0472">Membrane</keyword>
<reference evidence="4 5" key="1">
    <citation type="submission" date="2015-10" db="EMBL/GenBank/DDBJ databases">
        <title>Draft Genome of Actinomyces odontolyticus subsp. actinosynbacter strain XH001.</title>
        <authorList>
            <person name="Mclean J.S."/>
            <person name="He X."/>
        </authorList>
    </citation>
    <scope>NUCLEOTIDE SEQUENCE [LARGE SCALE GENOMIC DNA]</scope>
    <source>
        <strain evidence="4 5">XH001</strain>
    </source>
</reference>
<proteinExistence type="predicted"/>
<dbReference type="Proteomes" id="UP000054686">
    <property type="component" value="Unassembled WGS sequence"/>
</dbReference>
<feature type="compositionally biased region" description="Low complexity" evidence="1">
    <location>
        <begin position="83"/>
        <end position="94"/>
    </location>
</feature>
<dbReference type="GO" id="GO:0005886">
    <property type="term" value="C:plasma membrane"/>
    <property type="evidence" value="ECO:0007669"/>
    <property type="project" value="InterPro"/>
</dbReference>
<evidence type="ECO:0000259" key="3">
    <source>
        <dbReference type="Pfam" id="PF10099"/>
    </source>
</evidence>
<feature type="transmembrane region" description="Helical" evidence="2">
    <location>
        <begin position="115"/>
        <end position="138"/>
    </location>
</feature>
<evidence type="ECO:0000256" key="2">
    <source>
        <dbReference type="SAM" id="Phobius"/>
    </source>
</evidence>
<comment type="caution">
    <text evidence="4">The sequence shown here is derived from an EMBL/GenBank/DDBJ whole genome shotgun (WGS) entry which is preliminary data.</text>
</comment>
<name>A0A0V8RY76_9ACTO</name>